<dbReference type="OrthoDB" id="6270916at2759"/>
<keyword evidence="3" id="KW-1185">Reference proteome</keyword>
<dbReference type="AlphaFoldDB" id="A0A3P6TSL8"/>
<feature type="compositionally biased region" description="Polar residues" evidence="1">
    <location>
        <begin position="29"/>
        <end position="61"/>
    </location>
</feature>
<feature type="region of interest" description="Disordered" evidence="1">
    <location>
        <begin position="19"/>
        <end position="66"/>
    </location>
</feature>
<gene>
    <name evidence="2" type="ORF">CGOC_LOCUS8268</name>
</gene>
<sequence length="129" mass="13647">MVMNMTENVSPKQEMAIQATEDDFVESYDVTSSGTSHPSAALSPQTAPGSSKGVSPATSTAPPLFSEEGLRFQTATEEHTGDDEFVGILPSEEFEVAMAEATTLTETDVGRETCQVVTNTLVDGIKVSI</sequence>
<organism evidence="2 3">
    <name type="scientific">Cylicostephanus goldi</name>
    <name type="common">Nematode worm</name>
    <dbReference type="NCBI Taxonomy" id="71465"/>
    <lineage>
        <taxon>Eukaryota</taxon>
        <taxon>Metazoa</taxon>
        <taxon>Ecdysozoa</taxon>
        <taxon>Nematoda</taxon>
        <taxon>Chromadorea</taxon>
        <taxon>Rhabditida</taxon>
        <taxon>Rhabditina</taxon>
        <taxon>Rhabditomorpha</taxon>
        <taxon>Strongyloidea</taxon>
        <taxon>Strongylidae</taxon>
        <taxon>Cylicostephanus</taxon>
    </lineage>
</organism>
<dbReference type="EMBL" id="UYRV01030026">
    <property type="protein sequence ID" value="VDK84285.1"/>
    <property type="molecule type" value="Genomic_DNA"/>
</dbReference>
<evidence type="ECO:0000313" key="2">
    <source>
        <dbReference type="EMBL" id="VDK84285.1"/>
    </source>
</evidence>
<accession>A0A3P6TSL8</accession>
<evidence type="ECO:0000313" key="3">
    <source>
        <dbReference type="Proteomes" id="UP000271889"/>
    </source>
</evidence>
<dbReference type="Proteomes" id="UP000271889">
    <property type="component" value="Unassembled WGS sequence"/>
</dbReference>
<name>A0A3P6TSL8_CYLGO</name>
<reference evidence="2 3" key="1">
    <citation type="submission" date="2018-11" db="EMBL/GenBank/DDBJ databases">
        <authorList>
            <consortium name="Pathogen Informatics"/>
        </authorList>
    </citation>
    <scope>NUCLEOTIDE SEQUENCE [LARGE SCALE GENOMIC DNA]</scope>
</reference>
<protein>
    <submittedName>
        <fullName evidence="2">Uncharacterized protein</fullName>
    </submittedName>
</protein>
<evidence type="ECO:0000256" key="1">
    <source>
        <dbReference type="SAM" id="MobiDB-lite"/>
    </source>
</evidence>
<proteinExistence type="predicted"/>